<dbReference type="RefSeq" id="XP_024695795.1">
    <property type="nucleotide sequence ID" value="XM_024838014.1"/>
</dbReference>
<dbReference type="SUPFAM" id="SSF56112">
    <property type="entry name" value="Protein kinase-like (PK-like)"/>
    <property type="match status" value="1"/>
</dbReference>
<dbReference type="PANTHER" id="PTHR21310">
    <property type="entry name" value="AMINOGLYCOSIDE PHOSPHOTRANSFERASE-RELATED-RELATED"/>
    <property type="match status" value="1"/>
</dbReference>
<dbReference type="PANTHER" id="PTHR21310:SF37">
    <property type="entry name" value="AMINOGLYCOSIDE PHOSPHOTRANSFERASE DOMAIN-CONTAINING PROTEIN"/>
    <property type="match status" value="1"/>
</dbReference>
<proteinExistence type="predicted"/>
<dbReference type="VEuPathDB" id="FungiDB:P168DRAFT_295141"/>
<dbReference type="InterPro" id="IPR051678">
    <property type="entry name" value="AGP_Transferase"/>
</dbReference>
<protein>
    <recommendedName>
        <fullName evidence="3">Aminoglycoside phosphotransferase domain-containing protein</fullName>
    </recommendedName>
</protein>
<keyword evidence="2" id="KW-1185">Reference proteome</keyword>
<dbReference type="EMBL" id="MSFM01000002">
    <property type="protein sequence ID" value="PKY07201.1"/>
    <property type="molecule type" value="Genomic_DNA"/>
</dbReference>
<accession>A0A2I1DBF9</accession>
<comment type="caution">
    <text evidence="1">The sequence shown here is derived from an EMBL/GenBank/DDBJ whole genome shotgun (WGS) entry which is preliminary data.</text>
</comment>
<name>A0A2I1DBF9_ASPC2</name>
<dbReference type="AlphaFoldDB" id="A0A2I1DBF9"/>
<organism evidence="1 2">
    <name type="scientific">Aspergillus campestris (strain IBT 28561)</name>
    <dbReference type="NCBI Taxonomy" id="1392248"/>
    <lineage>
        <taxon>Eukaryota</taxon>
        <taxon>Fungi</taxon>
        <taxon>Dikarya</taxon>
        <taxon>Ascomycota</taxon>
        <taxon>Pezizomycotina</taxon>
        <taxon>Eurotiomycetes</taxon>
        <taxon>Eurotiomycetidae</taxon>
        <taxon>Eurotiales</taxon>
        <taxon>Aspergillaceae</taxon>
        <taxon>Aspergillus</taxon>
        <taxon>Aspergillus subgen. Circumdati</taxon>
    </lineage>
</organism>
<evidence type="ECO:0000313" key="2">
    <source>
        <dbReference type="Proteomes" id="UP000234254"/>
    </source>
</evidence>
<dbReference type="GeneID" id="36545538"/>
<dbReference type="OrthoDB" id="3645574at2759"/>
<reference evidence="1" key="1">
    <citation type="submission" date="2016-12" db="EMBL/GenBank/DDBJ databases">
        <title>The genomes of Aspergillus section Nigri reveals drivers in fungal speciation.</title>
        <authorList>
            <consortium name="DOE Joint Genome Institute"/>
            <person name="Vesth T.C."/>
            <person name="Nybo J."/>
            <person name="Theobald S."/>
            <person name="Brandl J."/>
            <person name="Frisvad J.C."/>
            <person name="Nielsen K.F."/>
            <person name="Lyhne E.K."/>
            <person name="Kogle M.E."/>
            <person name="Kuo A."/>
            <person name="Riley R."/>
            <person name="Clum A."/>
            <person name="Nolan M."/>
            <person name="Lipzen A."/>
            <person name="Salamov A."/>
            <person name="Henrissat B."/>
            <person name="Wiebenga A."/>
            <person name="De vries R.P."/>
            <person name="Grigoriev I.V."/>
            <person name="Mortensen U.H."/>
            <person name="Andersen M.R."/>
            <person name="Baker S.E."/>
        </authorList>
    </citation>
    <scope>NUCLEOTIDE SEQUENCE</scope>
    <source>
        <strain evidence="1">IBT 28561</strain>
    </source>
</reference>
<gene>
    <name evidence="1" type="ORF">P168DRAFT_295141</name>
</gene>
<evidence type="ECO:0008006" key="3">
    <source>
        <dbReference type="Google" id="ProtNLM"/>
    </source>
</evidence>
<evidence type="ECO:0000313" key="1">
    <source>
        <dbReference type="EMBL" id="PKY07201.1"/>
    </source>
</evidence>
<dbReference type="Proteomes" id="UP000234254">
    <property type="component" value="Unassembled WGS sequence"/>
</dbReference>
<dbReference type="InterPro" id="IPR011009">
    <property type="entry name" value="Kinase-like_dom_sf"/>
</dbReference>
<sequence length="488" mass="56173">MNRQGPILPLLRGTTTFESAVEQEEDMLLGLDYPEQRIDFFVGGGVNEWVHGSFNSLAKRALIRFPLPYKVGETTYPGNADDKIRCEAATFIWLQDNCPDISIPQLWGFGLVGGHSFTRPENTPLIVRIPWYIKRSVSWLFGWTLPSPYVCHRHSTILENGYLVMDYVGSPEAQMLSETWDENRNDQDKRANLFRGLSQIMLSLSRTPLPCIGSWTLDFDGVLRLSNRPLTLRLHQLENGGVPTNISRGMTYTTADSYYLDLLSCHDNRLRYQPNSLNDEEDGRAQMASLAIMRALLPQFTDRQLRQGPYLYQFTDMHPSNIFVDSQWHVKCVVDLEWACSLPAETLHLPYWLTGRPIDDLTGESLNTFSQTYDEFLGVFKEEEKSFPLNDNSCWRTGSFWYFLALNSPKGLFNLVHQHIHPIFDSTHPISSELPRVVSNYWAADMKKVIDAKIRDKEEYEKTLRQRFAYSTLSRVPRTFGSRADFPL</sequence>